<evidence type="ECO:0000256" key="1">
    <source>
        <dbReference type="SAM" id="MobiDB-lite"/>
    </source>
</evidence>
<feature type="compositionally biased region" description="Acidic residues" evidence="1">
    <location>
        <begin position="227"/>
        <end position="248"/>
    </location>
</feature>
<dbReference type="Proteomes" id="UP000193944">
    <property type="component" value="Unassembled WGS sequence"/>
</dbReference>
<sequence length="274" mass="32548">MLSSNEKLKNNEKKKKNKKENSEELSLKSINLKKFEESLQIKQNLNNINSIGQFYESRDRYYEQRQRLNNILEEDLNRIEFNRSKIFKKKFCALKINKNNAFADDDLQRMRTIINNDLRAEREKIIKRHPWFNDMVNKMVYTTGTNRQLSETENILLRQIKNTIEDGIPFSRITYINILKIIPPSEFMSENIQRILRFIKQHEPIAERDYMEAVEASGHSMKIINSNDDDNNDDDNVNNDENENDIDNDITNNNENIENIESIESVENLKDIKK</sequence>
<keyword evidence="3" id="KW-1185">Reference proteome</keyword>
<proteinExistence type="predicted"/>
<comment type="caution">
    <text evidence="2">The sequence shown here is derived from an EMBL/GenBank/DDBJ whole genome shotgun (WGS) entry which is preliminary data.</text>
</comment>
<dbReference type="AlphaFoldDB" id="A0A1Y1WPR3"/>
<evidence type="ECO:0000313" key="2">
    <source>
        <dbReference type="EMBL" id="ORX75365.1"/>
    </source>
</evidence>
<organism evidence="2 3">
    <name type="scientific">Anaeromyces robustus</name>
    <dbReference type="NCBI Taxonomy" id="1754192"/>
    <lineage>
        <taxon>Eukaryota</taxon>
        <taxon>Fungi</taxon>
        <taxon>Fungi incertae sedis</taxon>
        <taxon>Chytridiomycota</taxon>
        <taxon>Chytridiomycota incertae sedis</taxon>
        <taxon>Neocallimastigomycetes</taxon>
        <taxon>Neocallimastigales</taxon>
        <taxon>Neocallimastigaceae</taxon>
        <taxon>Anaeromyces</taxon>
    </lineage>
</organism>
<name>A0A1Y1WPR3_9FUNG</name>
<protein>
    <submittedName>
        <fullName evidence="2">Uncharacterized protein</fullName>
    </submittedName>
</protein>
<feature type="region of interest" description="Disordered" evidence="1">
    <location>
        <begin position="222"/>
        <end position="253"/>
    </location>
</feature>
<evidence type="ECO:0000313" key="3">
    <source>
        <dbReference type="Proteomes" id="UP000193944"/>
    </source>
</evidence>
<reference evidence="2 3" key="2">
    <citation type="submission" date="2016-08" db="EMBL/GenBank/DDBJ databases">
        <title>Pervasive Adenine N6-methylation of Active Genes in Fungi.</title>
        <authorList>
            <consortium name="DOE Joint Genome Institute"/>
            <person name="Mondo S.J."/>
            <person name="Dannebaum R.O."/>
            <person name="Kuo R.C."/>
            <person name="Labutti K."/>
            <person name="Haridas S."/>
            <person name="Kuo A."/>
            <person name="Salamov A."/>
            <person name="Ahrendt S.R."/>
            <person name="Lipzen A."/>
            <person name="Sullivan W."/>
            <person name="Andreopoulos W.B."/>
            <person name="Clum A."/>
            <person name="Lindquist E."/>
            <person name="Daum C."/>
            <person name="Ramamoorthy G.K."/>
            <person name="Gryganskyi A."/>
            <person name="Culley D."/>
            <person name="Magnuson J.K."/>
            <person name="James T.Y."/>
            <person name="O'Malley M.A."/>
            <person name="Stajich J.E."/>
            <person name="Spatafora J.W."/>
            <person name="Visel A."/>
            <person name="Grigoriev I.V."/>
        </authorList>
    </citation>
    <scope>NUCLEOTIDE SEQUENCE [LARGE SCALE GENOMIC DNA]</scope>
    <source>
        <strain evidence="2 3">S4</strain>
    </source>
</reference>
<feature type="region of interest" description="Disordered" evidence="1">
    <location>
        <begin position="1"/>
        <end position="23"/>
    </location>
</feature>
<dbReference type="EMBL" id="MCFG01000361">
    <property type="protein sequence ID" value="ORX75365.1"/>
    <property type="molecule type" value="Genomic_DNA"/>
</dbReference>
<accession>A0A1Y1WPR3</accession>
<feature type="compositionally biased region" description="Basic and acidic residues" evidence="1">
    <location>
        <begin position="1"/>
        <end position="11"/>
    </location>
</feature>
<dbReference type="OrthoDB" id="2141068at2759"/>
<gene>
    <name evidence="2" type="ORF">BCR32DRAFT_237377</name>
</gene>
<reference evidence="2 3" key="1">
    <citation type="submission" date="2016-08" db="EMBL/GenBank/DDBJ databases">
        <title>A Parts List for Fungal Cellulosomes Revealed by Comparative Genomics.</title>
        <authorList>
            <consortium name="DOE Joint Genome Institute"/>
            <person name="Haitjema C.H."/>
            <person name="Gilmore S.P."/>
            <person name="Henske J.K."/>
            <person name="Solomon K.V."/>
            <person name="De Groot R."/>
            <person name="Kuo A."/>
            <person name="Mondo S.J."/>
            <person name="Salamov A.A."/>
            <person name="Labutti K."/>
            <person name="Zhao Z."/>
            <person name="Chiniquy J."/>
            <person name="Barry K."/>
            <person name="Brewer H.M."/>
            <person name="Purvine S.O."/>
            <person name="Wright A.T."/>
            <person name="Boxma B."/>
            <person name="Van Alen T."/>
            <person name="Hackstein J.H."/>
            <person name="Baker S.E."/>
            <person name="Grigoriev I.V."/>
            <person name="O'Malley M.A."/>
        </authorList>
    </citation>
    <scope>NUCLEOTIDE SEQUENCE [LARGE SCALE GENOMIC DNA]</scope>
    <source>
        <strain evidence="2 3">S4</strain>
    </source>
</reference>